<dbReference type="Pfam" id="PF01810">
    <property type="entry name" value="LysE"/>
    <property type="match status" value="1"/>
</dbReference>
<evidence type="ECO:0000256" key="2">
    <source>
        <dbReference type="ARBA" id="ARBA00022475"/>
    </source>
</evidence>
<dbReference type="PANTHER" id="PTHR30086">
    <property type="entry name" value="ARGININE EXPORTER PROTEIN ARGO"/>
    <property type="match status" value="1"/>
</dbReference>
<evidence type="ECO:0000313" key="8">
    <source>
        <dbReference type="EMBL" id="VFS47839.1"/>
    </source>
</evidence>
<accession>A0A2C6DL22</accession>
<evidence type="ECO:0000313" key="9">
    <source>
        <dbReference type="Proteomes" id="UP000224974"/>
    </source>
</evidence>
<evidence type="ECO:0000313" key="7">
    <source>
        <dbReference type="EMBL" id="PHI29531.1"/>
    </source>
</evidence>
<keyword evidence="3 6" id="KW-0812">Transmembrane</keyword>
<keyword evidence="9" id="KW-1185">Reference proteome</keyword>
<dbReference type="AlphaFoldDB" id="A0A2C6DL22"/>
<dbReference type="OrthoDB" id="581870at2"/>
<evidence type="ECO:0000256" key="4">
    <source>
        <dbReference type="ARBA" id="ARBA00022989"/>
    </source>
</evidence>
<reference evidence="9" key="1">
    <citation type="submission" date="2017-09" db="EMBL/GenBank/DDBJ databases">
        <title>FDA dAtabase for Regulatory Grade micrObial Sequences (FDA-ARGOS): Supporting development and validation of Infectious Disease Dx tests.</title>
        <authorList>
            <person name="Minogue T."/>
            <person name="Wolcott M."/>
            <person name="Wasieloski L."/>
            <person name="Aguilar W."/>
            <person name="Moore D."/>
            <person name="Tallon L."/>
            <person name="Sadzewicz L."/>
            <person name="Ott S."/>
            <person name="Zhao X."/>
            <person name="Nagaraj S."/>
            <person name="Vavikolanu K."/>
            <person name="Aluvathingal J."/>
            <person name="Nadendla S."/>
            <person name="Sichtig H."/>
        </authorList>
    </citation>
    <scope>NUCLEOTIDE SEQUENCE [LARGE SCALE GENOMIC DNA]</scope>
    <source>
        <strain evidence="9">FDAARGOS_387</strain>
    </source>
</reference>
<dbReference type="PIRSF" id="PIRSF006324">
    <property type="entry name" value="LeuE"/>
    <property type="match status" value="1"/>
</dbReference>
<dbReference type="EMBL" id="PDDX01000001">
    <property type="protein sequence ID" value="PHI29531.1"/>
    <property type="molecule type" value="Genomic_DNA"/>
</dbReference>
<dbReference type="Proteomes" id="UP000224974">
    <property type="component" value="Unassembled WGS sequence"/>
</dbReference>
<dbReference type="EMBL" id="CAADJA010000002">
    <property type="protein sequence ID" value="VFS47839.1"/>
    <property type="molecule type" value="Genomic_DNA"/>
</dbReference>
<reference evidence="8 10" key="3">
    <citation type="submission" date="2019-03" db="EMBL/GenBank/DDBJ databases">
        <authorList>
            <consortium name="Pathogen Informatics"/>
        </authorList>
    </citation>
    <scope>NUCLEOTIDE SEQUENCE [LARGE SCALE GENOMIC DNA]</scope>
    <source>
        <strain evidence="8 10">NCTC12282</strain>
    </source>
</reference>
<feature type="transmembrane region" description="Helical" evidence="6">
    <location>
        <begin position="145"/>
        <end position="166"/>
    </location>
</feature>
<organism evidence="7 9">
    <name type="scientific">Budvicia aquatica</name>
    <dbReference type="NCBI Taxonomy" id="82979"/>
    <lineage>
        <taxon>Bacteria</taxon>
        <taxon>Pseudomonadati</taxon>
        <taxon>Pseudomonadota</taxon>
        <taxon>Gammaproteobacteria</taxon>
        <taxon>Enterobacterales</taxon>
        <taxon>Budviciaceae</taxon>
        <taxon>Budvicia</taxon>
    </lineage>
</organism>
<evidence type="ECO:0000256" key="6">
    <source>
        <dbReference type="SAM" id="Phobius"/>
    </source>
</evidence>
<dbReference type="RefSeq" id="WP_029093033.1">
    <property type="nucleotide sequence ID" value="NZ_CAADJA010000002.1"/>
</dbReference>
<keyword evidence="4 6" id="KW-1133">Transmembrane helix</keyword>
<dbReference type="InterPro" id="IPR001123">
    <property type="entry name" value="LeuE-type"/>
</dbReference>
<gene>
    <name evidence="8" type="primary">rhtC_4</name>
    <name evidence="7" type="ORF">CRN84_09415</name>
    <name evidence="8" type="ORF">NCTC12282_02781</name>
</gene>
<feature type="transmembrane region" description="Helical" evidence="6">
    <location>
        <begin position="67"/>
        <end position="86"/>
    </location>
</feature>
<sequence>MTELIAVITITVFAVISPGPDFAMVSRNSLTLSRQAGTLTAIGIGLGVMVHVTYTIMGIGVIIHQSLVLFTLLKIAGSLYLIWLGIKMIRAKPQTEGIDKPLNVPNGLVAMKMGFMTNALNPKTSIFIVSLFMQVVKVDTPSTILISYGLLIAIIHIIWFALVARFFSTPTIRNKMIKIRCWIDRFFGLLLISFGAAISATIVKS</sequence>
<evidence type="ECO:0000313" key="10">
    <source>
        <dbReference type="Proteomes" id="UP000373449"/>
    </source>
</evidence>
<keyword evidence="5 6" id="KW-0472">Membrane</keyword>
<dbReference type="PANTHER" id="PTHR30086:SF21">
    <property type="entry name" value="TRANSPORT PROTEIN"/>
    <property type="match status" value="1"/>
</dbReference>
<evidence type="ECO:0000256" key="5">
    <source>
        <dbReference type="ARBA" id="ARBA00023136"/>
    </source>
</evidence>
<dbReference type="Proteomes" id="UP000373449">
    <property type="component" value="Unassembled WGS sequence"/>
</dbReference>
<dbReference type="GO" id="GO:0015171">
    <property type="term" value="F:amino acid transmembrane transporter activity"/>
    <property type="evidence" value="ECO:0007669"/>
    <property type="project" value="TreeGrafter"/>
</dbReference>
<dbReference type="GO" id="GO:0005886">
    <property type="term" value="C:plasma membrane"/>
    <property type="evidence" value="ECO:0007669"/>
    <property type="project" value="UniProtKB-SubCell"/>
</dbReference>
<feature type="transmembrane region" description="Helical" evidence="6">
    <location>
        <begin position="186"/>
        <end position="203"/>
    </location>
</feature>
<protein>
    <submittedName>
        <fullName evidence="7">LysE family translocator</fullName>
    </submittedName>
    <submittedName>
        <fullName evidence="8">Threonine efflux protein</fullName>
    </submittedName>
</protein>
<comment type="subcellular location">
    <subcellularLocation>
        <location evidence="1">Cell membrane</location>
        <topology evidence="1">Multi-pass membrane protein</topology>
    </subcellularLocation>
</comment>
<reference evidence="7" key="2">
    <citation type="submission" date="2017-09" db="EMBL/GenBank/DDBJ databases">
        <title>FDA dAtabase for Regulatory Grade micrObial Sequences (FDA-ARGOS): Supporting development and validation of Infectious Disease Dx tests.</title>
        <authorList>
            <person name="Minogue T."/>
            <person name="Wolcott M."/>
            <person name="Wasieloski L."/>
            <person name="Aguilar W."/>
            <person name="Moore D."/>
            <person name="Tallon L.J."/>
            <person name="Sadzewicz L."/>
            <person name="Ott S."/>
            <person name="Zhao X."/>
            <person name="Nagaraj S."/>
            <person name="Vavikolanu K."/>
            <person name="Aluvathingal J."/>
            <person name="Nadendla S."/>
            <person name="Sichtig H."/>
        </authorList>
    </citation>
    <scope>NUCLEOTIDE SEQUENCE</scope>
    <source>
        <strain evidence="7">FDAARGOS_387</strain>
    </source>
</reference>
<feature type="transmembrane region" description="Helical" evidence="6">
    <location>
        <begin position="39"/>
        <end position="60"/>
    </location>
</feature>
<evidence type="ECO:0000256" key="1">
    <source>
        <dbReference type="ARBA" id="ARBA00004651"/>
    </source>
</evidence>
<keyword evidence="2" id="KW-1003">Cell membrane</keyword>
<proteinExistence type="predicted"/>
<name>A0A2C6DL22_9GAMM</name>
<evidence type="ECO:0000256" key="3">
    <source>
        <dbReference type="ARBA" id="ARBA00022692"/>
    </source>
</evidence>